<dbReference type="NCBIfam" id="TIGR03827">
    <property type="entry name" value="GNAT_ablB"/>
    <property type="match status" value="1"/>
</dbReference>
<feature type="domain" description="N-acetyltransferase" evidence="1">
    <location>
        <begin position="128"/>
        <end position="278"/>
    </location>
</feature>
<evidence type="ECO:0000259" key="1">
    <source>
        <dbReference type="PROSITE" id="PS51186"/>
    </source>
</evidence>
<dbReference type="SUPFAM" id="SSF55729">
    <property type="entry name" value="Acyl-CoA N-acyltransferases (Nat)"/>
    <property type="match status" value="1"/>
</dbReference>
<dbReference type="AlphaFoldDB" id="A0A521F223"/>
<evidence type="ECO:0000313" key="3">
    <source>
        <dbReference type="Proteomes" id="UP000319040"/>
    </source>
</evidence>
<dbReference type="InterPro" id="IPR000182">
    <property type="entry name" value="GNAT_dom"/>
</dbReference>
<dbReference type="Pfam" id="PF00583">
    <property type="entry name" value="Acetyltransf_1"/>
    <property type="match status" value="1"/>
</dbReference>
<gene>
    <name evidence="2" type="ORF">SAMN06265379_11344</name>
</gene>
<evidence type="ECO:0000313" key="2">
    <source>
        <dbReference type="EMBL" id="SMO90157.1"/>
    </source>
</evidence>
<proteinExistence type="predicted"/>
<sequence length="278" mass="32107">MSDQFETIGHGTHIQHEKLNDRIYLLKLDARDAKATLDIMRQLAQENNYSKIFCKVPKPVAPLFMADGYIMEACIPNFYNSSTDVFFMSKFLNSDRLLHIEKKQLANLSKLLSEPPQKPTTSQVKSKYQVRRLHESDAERISEIYRTVFESYPFPIDNPEYIKQTMGQNVQYYGAQLNGKLAALASSEMDREGKYAEMTDFATLPKHHGNNLSMVLLKTMEQQMQEQGIKTLFTIARLNSIPMNKTFLRLNYHYSGTLIKNTNIAGKIESMNVYYKYV</sequence>
<dbReference type="RefSeq" id="WP_142534666.1">
    <property type="nucleotide sequence ID" value="NZ_FXTB01000013.1"/>
</dbReference>
<keyword evidence="3" id="KW-1185">Reference proteome</keyword>
<keyword evidence="2" id="KW-0808">Transferase</keyword>
<dbReference type="InterPro" id="IPR022525">
    <property type="entry name" value="GNAT_AblB"/>
</dbReference>
<dbReference type="GO" id="GO:0008080">
    <property type="term" value="F:N-acetyltransferase activity"/>
    <property type="evidence" value="ECO:0007669"/>
    <property type="project" value="InterPro"/>
</dbReference>
<organism evidence="2 3">
    <name type="scientific">Saccharicrinis carchari</name>
    <dbReference type="NCBI Taxonomy" id="1168039"/>
    <lineage>
        <taxon>Bacteria</taxon>
        <taxon>Pseudomonadati</taxon>
        <taxon>Bacteroidota</taxon>
        <taxon>Bacteroidia</taxon>
        <taxon>Marinilabiliales</taxon>
        <taxon>Marinilabiliaceae</taxon>
        <taxon>Saccharicrinis</taxon>
    </lineage>
</organism>
<dbReference type="InterPro" id="IPR016181">
    <property type="entry name" value="Acyl_CoA_acyltransferase"/>
</dbReference>
<protein>
    <submittedName>
        <fullName evidence="2">Beta-lysine acetyltransferase</fullName>
    </submittedName>
</protein>
<accession>A0A521F223</accession>
<dbReference type="Proteomes" id="UP000319040">
    <property type="component" value="Unassembled WGS sequence"/>
</dbReference>
<dbReference type="OrthoDB" id="9790652at2"/>
<dbReference type="PROSITE" id="PS51186">
    <property type="entry name" value="GNAT"/>
    <property type="match status" value="1"/>
</dbReference>
<name>A0A521F223_SACCC</name>
<dbReference type="EMBL" id="FXTB01000013">
    <property type="protein sequence ID" value="SMO90157.1"/>
    <property type="molecule type" value="Genomic_DNA"/>
</dbReference>
<dbReference type="Gene3D" id="3.40.630.30">
    <property type="match status" value="1"/>
</dbReference>
<reference evidence="2 3" key="1">
    <citation type="submission" date="2017-05" db="EMBL/GenBank/DDBJ databases">
        <authorList>
            <person name="Varghese N."/>
            <person name="Submissions S."/>
        </authorList>
    </citation>
    <scope>NUCLEOTIDE SEQUENCE [LARGE SCALE GENOMIC DNA]</scope>
    <source>
        <strain evidence="2 3">DSM 27040</strain>
    </source>
</reference>